<evidence type="ECO:0000256" key="3">
    <source>
        <dbReference type="ARBA" id="ARBA00023242"/>
    </source>
</evidence>
<feature type="compositionally biased region" description="Low complexity" evidence="5">
    <location>
        <begin position="11"/>
        <end position="32"/>
    </location>
</feature>
<comment type="subcellular location">
    <subcellularLocation>
        <location evidence="1">Nucleus</location>
    </subcellularLocation>
</comment>
<dbReference type="GO" id="GO:0003700">
    <property type="term" value="F:DNA-binding transcription factor activity"/>
    <property type="evidence" value="ECO:0007669"/>
    <property type="project" value="InterPro"/>
</dbReference>
<feature type="coiled-coil region" evidence="4">
    <location>
        <begin position="215"/>
        <end position="245"/>
    </location>
</feature>
<dbReference type="PROSITE" id="PS50217">
    <property type="entry name" value="BZIP"/>
    <property type="match status" value="1"/>
</dbReference>
<evidence type="ECO:0000256" key="1">
    <source>
        <dbReference type="ARBA" id="ARBA00004123"/>
    </source>
</evidence>
<evidence type="ECO:0000256" key="5">
    <source>
        <dbReference type="SAM" id="MobiDB-lite"/>
    </source>
</evidence>
<dbReference type="CDD" id="cd14707">
    <property type="entry name" value="bZIP_plant_BZIP46"/>
    <property type="match status" value="1"/>
</dbReference>
<dbReference type="Gene3D" id="1.20.5.170">
    <property type="match status" value="1"/>
</dbReference>
<feature type="domain" description="BZIP" evidence="6">
    <location>
        <begin position="197"/>
        <end position="246"/>
    </location>
</feature>
<evidence type="ECO:0000313" key="8">
    <source>
        <dbReference type="Proteomes" id="UP001415857"/>
    </source>
</evidence>
<keyword evidence="3" id="KW-0539">Nucleus</keyword>
<dbReference type="Pfam" id="PF00170">
    <property type="entry name" value="bZIP_1"/>
    <property type="match status" value="1"/>
</dbReference>
<protein>
    <recommendedName>
        <fullName evidence="6">BZIP domain-containing protein</fullName>
    </recommendedName>
</protein>
<dbReference type="FunFam" id="1.20.5.170:FF:000036">
    <property type="entry name" value="ABSCISIC ACID-INSENSITIVE 5-like protein 2"/>
    <property type="match status" value="1"/>
</dbReference>
<dbReference type="GO" id="GO:0003677">
    <property type="term" value="F:DNA binding"/>
    <property type="evidence" value="ECO:0007669"/>
    <property type="project" value="UniProtKB-KW"/>
</dbReference>
<dbReference type="InterPro" id="IPR046347">
    <property type="entry name" value="bZIP_sf"/>
</dbReference>
<organism evidence="7 8">
    <name type="scientific">Liquidambar formosana</name>
    <name type="common">Formosan gum</name>
    <dbReference type="NCBI Taxonomy" id="63359"/>
    <lineage>
        <taxon>Eukaryota</taxon>
        <taxon>Viridiplantae</taxon>
        <taxon>Streptophyta</taxon>
        <taxon>Embryophyta</taxon>
        <taxon>Tracheophyta</taxon>
        <taxon>Spermatophyta</taxon>
        <taxon>Magnoliopsida</taxon>
        <taxon>eudicotyledons</taxon>
        <taxon>Gunneridae</taxon>
        <taxon>Pentapetalae</taxon>
        <taxon>Saxifragales</taxon>
        <taxon>Altingiaceae</taxon>
        <taxon>Liquidambar</taxon>
    </lineage>
</organism>
<dbReference type="SUPFAM" id="SSF57959">
    <property type="entry name" value="Leucine zipper domain"/>
    <property type="match status" value="1"/>
</dbReference>
<dbReference type="AlphaFoldDB" id="A0AAP0NFG8"/>
<evidence type="ECO:0000259" key="6">
    <source>
        <dbReference type="PROSITE" id="PS50217"/>
    </source>
</evidence>
<evidence type="ECO:0000256" key="4">
    <source>
        <dbReference type="SAM" id="Coils"/>
    </source>
</evidence>
<feature type="region of interest" description="Disordered" evidence="5">
    <location>
        <begin position="1"/>
        <end position="50"/>
    </location>
</feature>
<proteinExistence type="predicted"/>
<dbReference type="InterPro" id="IPR043452">
    <property type="entry name" value="BZIP46-like"/>
</dbReference>
<dbReference type="Proteomes" id="UP001415857">
    <property type="component" value="Unassembled WGS sequence"/>
</dbReference>
<comment type="caution">
    <text evidence="7">The sequence shown here is derived from an EMBL/GenBank/DDBJ whole genome shotgun (WGS) entry which is preliminary data.</text>
</comment>
<feature type="compositionally biased region" description="Low complexity" evidence="5">
    <location>
        <begin position="70"/>
        <end position="82"/>
    </location>
</feature>
<feature type="region of interest" description="Disordered" evidence="5">
    <location>
        <begin position="99"/>
        <end position="118"/>
    </location>
</feature>
<feature type="compositionally biased region" description="Polar residues" evidence="5">
    <location>
        <begin position="1"/>
        <end position="10"/>
    </location>
</feature>
<dbReference type="PANTHER" id="PTHR22952">
    <property type="entry name" value="CAMP-RESPONSE ELEMENT BINDING PROTEIN-RELATED"/>
    <property type="match status" value="1"/>
</dbReference>
<feature type="region of interest" description="Disordered" evidence="5">
    <location>
        <begin position="63"/>
        <end position="84"/>
    </location>
</feature>
<dbReference type="SMART" id="SM00338">
    <property type="entry name" value="BRLZ"/>
    <property type="match status" value="1"/>
</dbReference>
<dbReference type="EMBL" id="JBBPBK010000014">
    <property type="protein sequence ID" value="KAK9271177.1"/>
    <property type="molecule type" value="Genomic_DNA"/>
</dbReference>
<name>A0AAP0NFG8_LIQFO</name>
<sequence length="268" mass="29707">MWSSSGVCNKTSNRVSVSVSHSKSSSTCSSPSPFSPSEPIPPNPTPRKSMEEVWQDISLTSLHDHHRHNTTVGATPTTTTAPRPSFRGMILQDFLARPFNKDSPTRGASTEPSSAEDANFFSSPATVLSLNSGPDFNCHESSTTGPIRPFPQLNSHDTATTPPFLSSINSPFDALAAASVFPSFCKKRGAEKDENNRDRRYKRMMKNRESAARSRARKQAYTNELELEVARLQEENDRLREQQEKLWFVAPAQLPKKHSLARTSTAPF</sequence>
<keyword evidence="8" id="KW-1185">Reference proteome</keyword>
<dbReference type="InterPro" id="IPR004827">
    <property type="entry name" value="bZIP"/>
</dbReference>
<dbReference type="PROSITE" id="PS00036">
    <property type="entry name" value="BZIP_BASIC"/>
    <property type="match status" value="1"/>
</dbReference>
<keyword evidence="4" id="KW-0175">Coiled coil</keyword>
<dbReference type="GO" id="GO:0045893">
    <property type="term" value="P:positive regulation of DNA-templated transcription"/>
    <property type="evidence" value="ECO:0007669"/>
    <property type="project" value="InterPro"/>
</dbReference>
<reference evidence="7 8" key="1">
    <citation type="journal article" date="2024" name="Plant J.">
        <title>Genome sequences and population genomics reveal climatic adaptation and genomic divergence between two closely related sweetgum species.</title>
        <authorList>
            <person name="Xu W.Q."/>
            <person name="Ren C.Q."/>
            <person name="Zhang X.Y."/>
            <person name="Comes H.P."/>
            <person name="Liu X.H."/>
            <person name="Li Y.G."/>
            <person name="Kettle C.J."/>
            <person name="Jalonen R."/>
            <person name="Gaisberger H."/>
            <person name="Ma Y.Z."/>
            <person name="Qiu Y.X."/>
        </authorList>
    </citation>
    <scope>NUCLEOTIDE SEQUENCE [LARGE SCALE GENOMIC DNA]</scope>
    <source>
        <strain evidence="7">Hangzhou</strain>
    </source>
</reference>
<evidence type="ECO:0000256" key="2">
    <source>
        <dbReference type="ARBA" id="ARBA00023125"/>
    </source>
</evidence>
<gene>
    <name evidence="7" type="ORF">L1049_026766</name>
</gene>
<feature type="compositionally biased region" description="Pro residues" evidence="5">
    <location>
        <begin position="33"/>
        <end position="45"/>
    </location>
</feature>
<dbReference type="PANTHER" id="PTHR22952:SF433">
    <property type="entry name" value="PROTEIN FD"/>
    <property type="match status" value="1"/>
</dbReference>
<evidence type="ECO:0000313" key="7">
    <source>
        <dbReference type="EMBL" id="KAK9271177.1"/>
    </source>
</evidence>
<accession>A0AAP0NFG8</accession>
<keyword evidence="2" id="KW-0238">DNA-binding</keyword>
<dbReference type="GO" id="GO:0005634">
    <property type="term" value="C:nucleus"/>
    <property type="evidence" value="ECO:0007669"/>
    <property type="project" value="UniProtKB-SubCell"/>
</dbReference>